<comment type="caution">
    <text evidence="3">The sequence shown here is derived from an EMBL/GenBank/DDBJ whole genome shotgun (WGS) entry which is preliminary data.</text>
</comment>
<dbReference type="VEuPathDB" id="TriTrypDB:TM35_000091240"/>
<feature type="signal peptide" evidence="2">
    <location>
        <begin position="1"/>
        <end position="25"/>
    </location>
</feature>
<proteinExistence type="predicted"/>
<dbReference type="OrthoDB" id="278279at2759"/>
<name>A0A1X0NZF4_9TRYP</name>
<dbReference type="AlphaFoldDB" id="A0A1X0NZF4"/>
<keyword evidence="1" id="KW-0812">Transmembrane</keyword>
<evidence type="ECO:0000313" key="3">
    <source>
        <dbReference type="EMBL" id="ORC90074.1"/>
    </source>
</evidence>
<evidence type="ECO:0000256" key="1">
    <source>
        <dbReference type="SAM" id="Phobius"/>
    </source>
</evidence>
<feature type="transmembrane region" description="Helical" evidence="1">
    <location>
        <begin position="216"/>
        <end position="240"/>
    </location>
</feature>
<dbReference type="EMBL" id="NBCO01000009">
    <property type="protein sequence ID" value="ORC90074.1"/>
    <property type="molecule type" value="Genomic_DNA"/>
</dbReference>
<dbReference type="Proteomes" id="UP000192257">
    <property type="component" value="Unassembled WGS sequence"/>
</dbReference>
<feature type="chain" id="PRO_5012913637" evidence="2">
    <location>
        <begin position="26"/>
        <end position="263"/>
    </location>
</feature>
<accession>A0A1X0NZF4</accession>
<feature type="transmembrane region" description="Helical" evidence="1">
    <location>
        <begin position="170"/>
        <end position="195"/>
    </location>
</feature>
<protein>
    <submittedName>
        <fullName evidence="3">Uncharacterized protein</fullName>
    </submittedName>
</protein>
<sequence>MYYISSLLVLLFCLLGTSVVVEVNADAKDAWSLSKGSREEQIDFWEGEIHKLRNGELAKANHALYSSKIALEDAKRKAGWIFTKSEDKARIKMLDEQYEKNLAEVAVLYRQEQMMLAKIKPLYGIVSRHFVQEQRDTIASAVNQVQQLSYDQAWYSSLFNLRDAETFTDIIVGFLLEWLMGYILMYPFAVLYYALWKAPWSIYAYSSGISDVFVGFMAWAVSVSVMLLPVLALIGGFWYIHRNYGDRVMQSLNTARERERRRR</sequence>
<keyword evidence="1" id="KW-0472">Membrane</keyword>
<evidence type="ECO:0000256" key="2">
    <source>
        <dbReference type="SAM" id="SignalP"/>
    </source>
</evidence>
<reference evidence="3 4" key="1">
    <citation type="submission" date="2017-03" db="EMBL/GenBank/DDBJ databases">
        <title>An alternative strategy for trypanosome survival in the mammalian bloodstream revealed through genome and transcriptome analysis of the ubiquitous bovine parasite Trypanosoma (Megatrypanum) theileri.</title>
        <authorList>
            <person name="Kelly S."/>
            <person name="Ivens A."/>
            <person name="Mott A."/>
            <person name="O'Neill E."/>
            <person name="Emms D."/>
            <person name="Macleod O."/>
            <person name="Voorheis P."/>
            <person name="Matthews J."/>
            <person name="Matthews K."/>
            <person name="Carrington M."/>
        </authorList>
    </citation>
    <scope>NUCLEOTIDE SEQUENCE [LARGE SCALE GENOMIC DNA]</scope>
    <source>
        <strain evidence="3">Edinburgh</strain>
    </source>
</reference>
<keyword evidence="4" id="KW-1185">Reference proteome</keyword>
<dbReference type="GeneID" id="39984143"/>
<gene>
    <name evidence="3" type="ORF">TM35_000091240</name>
</gene>
<organism evidence="3 4">
    <name type="scientific">Trypanosoma theileri</name>
    <dbReference type="NCBI Taxonomy" id="67003"/>
    <lineage>
        <taxon>Eukaryota</taxon>
        <taxon>Discoba</taxon>
        <taxon>Euglenozoa</taxon>
        <taxon>Kinetoplastea</taxon>
        <taxon>Metakinetoplastina</taxon>
        <taxon>Trypanosomatida</taxon>
        <taxon>Trypanosomatidae</taxon>
        <taxon>Trypanosoma</taxon>
    </lineage>
</organism>
<evidence type="ECO:0000313" key="4">
    <source>
        <dbReference type="Proteomes" id="UP000192257"/>
    </source>
</evidence>
<keyword evidence="2" id="KW-0732">Signal</keyword>
<dbReference type="RefSeq" id="XP_028884140.1">
    <property type="nucleotide sequence ID" value="XM_029024363.1"/>
</dbReference>
<keyword evidence="1" id="KW-1133">Transmembrane helix</keyword>